<sequence>MAAVTSSRVSKGTSKFVPKAKPRATRRAEQLKSSQRPARASSEQEEQQETEDSDRSRQQNDDAEEAQVSDSQRVPDSQPLQTRAIPSSATAIGIPSIVSTTKPASFASIGIPAVGSTTTPHRMRTTAIESPTTTTTTAIAAIAAGGVAAIVQQSSRRVPPRLNIHSHQSPSAVGSSLSGAIASVAPLPRLASLSSPISPQSASTSRTKRTPRSRVTSPLKRPRTASKTPEPRPMLQLKTEDDYSCLSLDEINNLPMAYFCRDTRHGRPTAEFIEKENEFIRKVNAHAEGKPPEQEKEKEATPAPIVPVKKPESAVQPVNRMAAQVRIVDGKVVVDTESLVINRRDMAGTSDEPLELIDESTRQRFTNSLTYVPKRTSRKRWSKGETELFYDALRKYGTDFNTIASVLPNRNRYDVRNKFKAEEKIQASRITVTLLHRDRPVPSPLPVAAQTQELIMADGLPASLESYSMATTPNPNPNPDAGGALEMHSSEAAGDPDDEPLPEPSAVVGGSSRAAPRTRPASLRESQATRSETDQALLPRRIGK</sequence>
<dbReference type="CDD" id="cd00167">
    <property type="entry name" value="SANT"/>
    <property type="match status" value="1"/>
</dbReference>
<dbReference type="GO" id="GO:0001156">
    <property type="term" value="F:TFIIIC-class transcription factor complex binding"/>
    <property type="evidence" value="ECO:0007669"/>
    <property type="project" value="TreeGrafter"/>
</dbReference>
<dbReference type="PROSITE" id="PS51293">
    <property type="entry name" value="SANT"/>
    <property type="match status" value="1"/>
</dbReference>
<keyword evidence="4" id="KW-1185">Reference proteome</keyword>
<dbReference type="EMBL" id="JANBOH010000137">
    <property type="protein sequence ID" value="KAJ1644875.1"/>
    <property type="molecule type" value="Genomic_DNA"/>
</dbReference>
<feature type="compositionally biased region" description="Acidic residues" evidence="1">
    <location>
        <begin position="43"/>
        <end position="52"/>
    </location>
</feature>
<feature type="compositionally biased region" description="Polar residues" evidence="1">
    <location>
        <begin position="1"/>
        <end position="13"/>
    </location>
</feature>
<evidence type="ECO:0000259" key="2">
    <source>
        <dbReference type="PROSITE" id="PS51293"/>
    </source>
</evidence>
<dbReference type="Gene3D" id="1.20.58.1880">
    <property type="match status" value="1"/>
</dbReference>
<dbReference type="InterPro" id="IPR001005">
    <property type="entry name" value="SANT/Myb"/>
</dbReference>
<evidence type="ECO:0000256" key="1">
    <source>
        <dbReference type="SAM" id="MobiDB-lite"/>
    </source>
</evidence>
<name>A0A9W8CJI1_9FUNG</name>
<gene>
    <name evidence="3" type="ORF">LPJ64_003498</name>
</gene>
<dbReference type="PANTHER" id="PTHR22929">
    <property type="entry name" value="RNA POLYMERASE III TRANSCRIPTION INITIATION FACTOR B"/>
    <property type="match status" value="1"/>
</dbReference>
<dbReference type="Pfam" id="PF15963">
    <property type="entry name" value="Myb_DNA-bind_7"/>
    <property type="match status" value="1"/>
</dbReference>
<dbReference type="InterPro" id="IPR039467">
    <property type="entry name" value="TFIIIB_B''_Myb"/>
</dbReference>
<proteinExistence type="predicted"/>
<comment type="caution">
    <text evidence="3">The sequence shown here is derived from an EMBL/GenBank/DDBJ whole genome shotgun (WGS) entry which is preliminary data.</text>
</comment>
<dbReference type="SMART" id="SM00717">
    <property type="entry name" value="SANT"/>
    <property type="match status" value="1"/>
</dbReference>
<dbReference type="Proteomes" id="UP001145021">
    <property type="component" value="Unassembled WGS sequence"/>
</dbReference>
<accession>A0A9W8CJI1</accession>
<protein>
    <recommendedName>
        <fullName evidence="2">SANT domain-containing protein</fullName>
    </recommendedName>
</protein>
<dbReference type="PANTHER" id="PTHR22929:SF0">
    <property type="entry name" value="TRANSCRIPTION FACTOR TFIIIB COMPONENT B'' HOMOLOG"/>
    <property type="match status" value="1"/>
</dbReference>
<dbReference type="SUPFAM" id="SSF46689">
    <property type="entry name" value="Homeodomain-like"/>
    <property type="match status" value="1"/>
</dbReference>
<dbReference type="GO" id="GO:0000126">
    <property type="term" value="C:transcription factor TFIIIB complex"/>
    <property type="evidence" value="ECO:0007669"/>
    <property type="project" value="TreeGrafter"/>
</dbReference>
<dbReference type="AlphaFoldDB" id="A0A9W8CJI1"/>
<dbReference type="InterPro" id="IPR017884">
    <property type="entry name" value="SANT_dom"/>
</dbReference>
<feature type="domain" description="SANT" evidence="2">
    <location>
        <begin position="376"/>
        <end position="424"/>
    </location>
</feature>
<feature type="compositionally biased region" description="Polar residues" evidence="1">
    <location>
        <begin position="68"/>
        <end position="87"/>
    </location>
</feature>
<organism evidence="3 4">
    <name type="scientific">Coemansia asiatica</name>
    <dbReference type="NCBI Taxonomy" id="1052880"/>
    <lineage>
        <taxon>Eukaryota</taxon>
        <taxon>Fungi</taxon>
        <taxon>Fungi incertae sedis</taxon>
        <taxon>Zoopagomycota</taxon>
        <taxon>Kickxellomycotina</taxon>
        <taxon>Kickxellomycetes</taxon>
        <taxon>Kickxellales</taxon>
        <taxon>Kickxellaceae</taxon>
        <taxon>Coemansia</taxon>
    </lineage>
</organism>
<feature type="region of interest" description="Disordered" evidence="1">
    <location>
        <begin position="466"/>
        <end position="544"/>
    </location>
</feature>
<evidence type="ECO:0000313" key="3">
    <source>
        <dbReference type="EMBL" id="KAJ1644875.1"/>
    </source>
</evidence>
<dbReference type="InterPro" id="IPR009057">
    <property type="entry name" value="Homeodomain-like_sf"/>
</dbReference>
<feature type="region of interest" description="Disordered" evidence="1">
    <location>
        <begin position="192"/>
        <end position="238"/>
    </location>
</feature>
<evidence type="ECO:0000313" key="4">
    <source>
        <dbReference type="Proteomes" id="UP001145021"/>
    </source>
</evidence>
<feature type="compositionally biased region" description="Low complexity" evidence="1">
    <location>
        <begin position="192"/>
        <end position="205"/>
    </location>
</feature>
<dbReference type="GO" id="GO:0070898">
    <property type="term" value="P:RNA polymerase III preinitiation complex assembly"/>
    <property type="evidence" value="ECO:0007669"/>
    <property type="project" value="TreeGrafter"/>
</dbReference>
<feature type="region of interest" description="Disordered" evidence="1">
    <location>
        <begin position="1"/>
        <end position="87"/>
    </location>
</feature>
<reference evidence="3" key="1">
    <citation type="submission" date="2022-07" db="EMBL/GenBank/DDBJ databases">
        <title>Phylogenomic reconstructions and comparative analyses of Kickxellomycotina fungi.</title>
        <authorList>
            <person name="Reynolds N.K."/>
            <person name="Stajich J.E."/>
            <person name="Barry K."/>
            <person name="Grigoriev I.V."/>
            <person name="Crous P."/>
            <person name="Smith M.E."/>
        </authorList>
    </citation>
    <scope>NUCLEOTIDE SEQUENCE</scope>
    <source>
        <strain evidence="3">NBRC 105413</strain>
    </source>
</reference>